<feature type="domain" description="Methyltransferase FkbM" evidence="1">
    <location>
        <begin position="42"/>
        <end position="207"/>
    </location>
</feature>
<dbReference type="GO" id="GO:0006888">
    <property type="term" value="P:endoplasmic reticulum to Golgi vesicle-mediated transport"/>
    <property type="evidence" value="ECO:0007669"/>
    <property type="project" value="TreeGrafter"/>
</dbReference>
<dbReference type="RefSeq" id="WP_106289941.1">
    <property type="nucleotide sequence ID" value="NZ_CAWNTC010000128.1"/>
</dbReference>
<dbReference type="NCBIfam" id="TIGR01444">
    <property type="entry name" value="fkbM_fam"/>
    <property type="match status" value="1"/>
</dbReference>
<proteinExistence type="predicted"/>
<gene>
    <name evidence="2" type="ORF">C7B64_17500</name>
</gene>
<keyword evidence="3" id="KW-1185">Reference proteome</keyword>
<dbReference type="InterPro" id="IPR029063">
    <property type="entry name" value="SAM-dependent_MTases_sf"/>
</dbReference>
<dbReference type="Pfam" id="PF05050">
    <property type="entry name" value="Methyltransf_21"/>
    <property type="match status" value="1"/>
</dbReference>
<dbReference type="Gene3D" id="3.40.50.150">
    <property type="entry name" value="Vaccinia Virus protein VP39"/>
    <property type="match status" value="1"/>
</dbReference>
<name>A0A2T1BZZ8_9CYAN</name>
<dbReference type="Proteomes" id="UP000238762">
    <property type="component" value="Unassembled WGS sequence"/>
</dbReference>
<dbReference type="PANTHER" id="PTHR34009">
    <property type="entry name" value="PROTEIN STAR"/>
    <property type="match status" value="1"/>
</dbReference>
<dbReference type="SUPFAM" id="SSF53335">
    <property type="entry name" value="S-adenosyl-L-methionine-dependent methyltransferases"/>
    <property type="match status" value="1"/>
</dbReference>
<dbReference type="GO" id="GO:0005886">
    <property type="term" value="C:plasma membrane"/>
    <property type="evidence" value="ECO:0007669"/>
    <property type="project" value="TreeGrafter"/>
</dbReference>
<dbReference type="InterPro" id="IPR053202">
    <property type="entry name" value="EGF_Rcpt_Signaling_Reg"/>
</dbReference>
<evidence type="ECO:0000259" key="1">
    <source>
        <dbReference type="Pfam" id="PF05050"/>
    </source>
</evidence>
<dbReference type="GO" id="GO:0016197">
    <property type="term" value="P:endosomal transport"/>
    <property type="evidence" value="ECO:0007669"/>
    <property type="project" value="TreeGrafter"/>
</dbReference>
<dbReference type="AlphaFoldDB" id="A0A2T1BZZ8"/>
<evidence type="ECO:0000313" key="2">
    <source>
        <dbReference type="EMBL" id="PSB01600.1"/>
    </source>
</evidence>
<dbReference type="PANTHER" id="PTHR34009:SF2">
    <property type="entry name" value="PROTEIN STAR"/>
    <property type="match status" value="1"/>
</dbReference>
<accession>A0A2T1BZZ8</accession>
<dbReference type="InterPro" id="IPR006342">
    <property type="entry name" value="FkbM_mtfrase"/>
</dbReference>
<reference evidence="2 3" key="1">
    <citation type="submission" date="2018-02" db="EMBL/GenBank/DDBJ databases">
        <authorList>
            <person name="Cohen D.B."/>
            <person name="Kent A.D."/>
        </authorList>
    </citation>
    <scope>NUCLEOTIDE SEQUENCE [LARGE SCALE GENOMIC DNA]</scope>
    <source>
        <strain evidence="2 3">CCAP 1448/3</strain>
    </source>
</reference>
<dbReference type="GO" id="GO:0005737">
    <property type="term" value="C:cytoplasm"/>
    <property type="evidence" value="ECO:0007669"/>
    <property type="project" value="GOC"/>
</dbReference>
<sequence>MSKYRERALKLFQKPHFYNETLNDKWIVECIFPGKRDGYFLEVGAANGKEASSCYVLESRLGWTGICVEPNGDFFQQLVKNRPSSICENVCLSDQNEQVIFIEGNGDPASPYLSGIKSNLEQFKPHSEDVIAQGRAVMKQAITLEALLNQHNAPSVIDYAAFDIEGSEFEVLKGFPFSRYQFLALTLECDRSIWEPITHLLTSNGYREVTNPFNPHMKWERYWLHESMS</sequence>
<reference evidence="2 3" key="2">
    <citation type="submission" date="2018-03" db="EMBL/GenBank/DDBJ databases">
        <title>The ancient ancestry and fast evolution of plastids.</title>
        <authorList>
            <person name="Moore K.R."/>
            <person name="Magnabosco C."/>
            <person name="Momper L."/>
            <person name="Gold D.A."/>
            <person name="Bosak T."/>
            <person name="Fournier G.P."/>
        </authorList>
    </citation>
    <scope>NUCLEOTIDE SEQUENCE [LARGE SCALE GENOMIC DNA]</scope>
    <source>
        <strain evidence="2 3">CCAP 1448/3</strain>
    </source>
</reference>
<organism evidence="2 3">
    <name type="scientific">Merismopedia glauca CCAP 1448/3</name>
    <dbReference type="NCBI Taxonomy" id="1296344"/>
    <lineage>
        <taxon>Bacteria</taxon>
        <taxon>Bacillati</taxon>
        <taxon>Cyanobacteriota</taxon>
        <taxon>Cyanophyceae</taxon>
        <taxon>Synechococcales</taxon>
        <taxon>Merismopediaceae</taxon>
        <taxon>Merismopedia</taxon>
    </lineage>
</organism>
<protein>
    <recommendedName>
        <fullName evidence="1">Methyltransferase FkbM domain-containing protein</fullName>
    </recommendedName>
</protein>
<comment type="caution">
    <text evidence="2">The sequence shown here is derived from an EMBL/GenBank/DDBJ whole genome shotgun (WGS) entry which is preliminary data.</text>
</comment>
<dbReference type="EMBL" id="PVWJ01000098">
    <property type="protein sequence ID" value="PSB01600.1"/>
    <property type="molecule type" value="Genomic_DNA"/>
</dbReference>
<dbReference type="OrthoDB" id="9810122at2"/>
<evidence type="ECO:0000313" key="3">
    <source>
        <dbReference type="Proteomes" id="UP000238762"/>
    </source>
</evidence>